<reference evidence="6" key="1">
    <citation type="journal article" date="2022" name="Cell Host Microbe">
        <title>Colonization of the live biotherapeutic product VE303 and modulation of the microbiota and metabolites in healthy volunteers.</title>
        <authorList>
            <person name="Dsouza M."/>
            <person name="Menon R."/>
            <person name="Crossette E."/>
            <person name="Bhattarai S.K."/>
            <person name="Schneider J."/>
            <person name="Kim Y.G."/>
            <person name="Reddy S."/>
            <person name="Caballero S."/>
            <person name="Felix C."/>
            <person name="Cornacchione L."/>
            <person name="Hendrickson J."/>
            <person name="Watson A.R."/>
            <person name="Minot S.S."/>
            <person name="Greenfield N."/>
            <person name="Schopf L."/>
            <person name="Szabady R."/>
            <person name="Patarroyo J."/>
            <person name="Smith W."/>
            <person name="Harrison P."/>
            <person name="Kuijper E.J."/>
            <person name="Kelly C.P."/>
            <person name="Olle B."/>
            <person name="Bobilev D."/>
            <person name="Silber J.L."/>
            <person name="Bucci V."/>
            <person name="Roberts B."/>
            <person name="Faith J."/>
            <person name="Norman J.M."/>
        </authorList>
    </citation>
    <scope>NUCLEOTIDE SEQUENCE</scope>
    <source>
        <strain evidence="6">VE303-04</strain>
    </source>
</reference>
<keyword evidence="4" id="KW-0472">Membrane</keyword>
<evidence type="ECO:0000313" key="6">
    <source>
        <dbReference type="EMBL" id="MCK0086874.1"/>
    </source>
</evidence>
<sequence length="476" mass="51087">MWHKKKNSDNEELIVTNDAVERKLPDNNEKEQPDFAEEKDVSEVEQELLDYMNEDHSGGKKKKKRFARWTKKQKLIAGGSTLLLLFIISRIACGGSKQTAPVVAAAPLAKGDVTAVLSLSGPVSGTESADVVSNLHAEVLQIMVKEGDRVKKGQILALIDSSDAQKAVDIAQNSYDLAVSEYNENIRDTQHKYEKAVQDYNTAKLNYDRNKVLFDAGDISSADLEAAGNTLKDAAREKDSFTVEKGKAMPDKSYELKVKSAQFELEQKKKDLENAEVKSPITGTVVRVNSKVGQFADKPEDEKPMFIVENLDNLEMEIAVSEYSISKVRVGQKAQIDADILNGKSEEGEVVSISPTGEEKGGGSSERVVPATIRIAGGASNGLIAGITAKASLVTGEAKGVFTVPQTALVTGEDGSLSVAVVNSSDNTVHMVPVTTGVESDLSVEVNAVEEGALTEGMMIVTSPAGLTEGMAVTLR</sequence>
<dbReference type="RefSeq" id="WP_003499574.1">
    <property type="nucleotide sequence ID" value="NZ_BAABZD010000002.1"/>
</dbReference>
<dbReference type="Gene3D" id="2.40.30.170">
    <property type="match status" value="1"/>
</dbReference>
<accession>A0AAW5F5D8</accession>
<feature type="region of interest" description="Disordered" evidence="3">
    <location>
        <begin position="1"/>
        <end position="43"/>
    </location>
</feature>
<dbReference type="SUPFAM" id="SSF111369">
    <property type="entry name" value="HlyD-like secretion proteins"/>
    <property type="match status" value="1"/>
</dbReference>
<dbReference type="Gene3D" id="2.40.50.100">
    <property type="match status" value="1"/>
</dbReference>
<dbReference type="PANTHER" id="PTHR32347:SF14">
    <property type="entry name" value="EFFLUX SYSTEM COMPONENT YKNX-RELATED"/>
    <property type="match status" value="1"/>
</dbReference>
<feature type="region of interest" description="Disordered" evidence="3">
    <location>
        <begin position="347"/>
        <end position="366"/>
    </location>
</feature>
<dbReference type="PANTHER" id="PTHR32347">
    <property type="entry name" value="EFFLUX SYSTEM COMPONENT YKNX-RELATED"/>
    <property type="match status" value="1"/>
</dbReference>
<keyword evidence="4" id="KW-0812">Transmembrane</keyword>
<dbReference type="InterPro" id="IPR050465">
    <property type="entry name" value="UPF0194_transport"/>
</dbReference>
<evidence type="ECO:0000256" key="1">
    <source>
        <dbReference type="ARBA" id="ARBA00004196"/>
    </source>
</evidence>
<keyword evidence="2" id="KW-0175">Coiled coil</keyword>
<proteinExistence type="predicted"/>
<dbReference type="PRINTS" id="PR01490">
    <property type="entry name" value="RTXTOXIND"/>
</dbReference>
<dbReference type="Proteomes" id="UP001203136">
    <property type="component" value="Unassembled WGS sequence"/>
</dbReference>
<keyword evidence="4" id="KW-1133">Transmembrane helix</keyword>
<dbReference type="Gene3D" id="2.40.420.20">
    <property type="match status" value="1"/>
</dbReference>
<gene>
    <name evidence="6" type="ORF">K5I21_13525</name>
</gene>
<feature type="domain" description="CzcB-like barrel-sandwich hybrid" evidence="5">
    <location>
        <begin position="128"/>
        <end position="295"/>
    </location>
</feature>
<evidence type="ECO:0000256" key="4">
    <source>
        <dbReference type="SAM" id="Phobius"/>
    </source>
</evidence>
<name>A0AAW5F5D8_CLOSY</name>
<comment type="caution">
    <text evidence="6">The sequence shown here is derived from an EMBL/GenBank/DDBJ whole genome shotgun (WGS) entry which is preliminary data.</text>
</comment>
<evidence type="ECO:0000256" key="2">
    <source>
        <dbReference type="ARBA" id="ARBA00023054"/>
    </source>
</evidence>
<comment type="subcellular location">
    <subcellularLocation>
        <location evidence="1">Cell envelope</location>
    </subcellularLocation>
</comment>
<feature type="compositionally biased region" description="Basic and acidic residues" evidence="3">
    <location>
        <begin position="19"/>
        <end position="42"/>
    </location>
</feature>
<evidence type="ECO:0000259" key="5">
    <source>
        <dbReference type="Pfam" id="PF25973"/>
    </source>
</evidence>
<feature type="transmembrane region" description="Helical" evidence="4">
    <location>
        <begin position="75"/>
        <end position="92"/>
    </location>
</feature>
<organism evidence="6 7">
    <name type="scientific">Clostridium symbiosum</name>
    <name type="common">Bacteroides symbiosus</name>
    <dbReference type="NCBI Taxonomy" id="1512"/>
    <lineage>
        <taxon>Bacteria</taxon>
        <taxon>Bacillati</taxon>
        <taxon>Bacillota</taxon>
        <taxon>Clostridia</taxon>
        <taxon>Lachnospirales</taxon>
        <taxon>Lachnospiraceae</taxon>
        <taxon>Otoolea</taxon>
    </lineage>
</organism>
<evidence type="ECO:0000256" key="3">
    <source>
        <dbReference type="SAM" id="MobiDB-lite"/>
    </source>
</evidence>
<dbReference type="Pfam" id="PF25973">
    <property type="entry name" value="BSH_CzcB"/>
    <property type="match status" value="1"/>
</dbReference>
<dbReference type="Gene3D" id="1.10.287.470">
    <property type="entry name" value="Helix hairpin bin"/>
    <property type="match status" value="1"/>
</dbReference>
<dbReference type="InterPro" id="IPR058647">
    <property type="entry name" value="BSH_CzcB-like"/>
</dbReference>
<dbReference type="AlphaFoldDB" id="A0AAW5F5D8"/>
<dbReference type="EMBL" id="JAINVB010000001">
    <property type="protein sequence ID" value="MCK0086874.1"/>
    <property type="molecule type" value="Genomic_DNA"/>
</dbReference>
<protein>
    <submittedName>
        <fullName evidence="6">Efflux RND transporter periplasmic adaptor subunit</fullName>
    </submittedName>
</protein>
<evidence type="ECO:0000313" key="7">
    <source>
        <dbReference type="Proteomes" id="UP001203136"/>
    </source>
</evidence>
<dbReference type="GO" id="GO:0030313">
    <property type="term" value="C:cell envelope"/>
    <property type="evidence" value="ECO:0007669"/>
    <property type="project" value="UniProtKB-SubCell"/>
</dbReference>